<keyword evidence="7" id="KW-0378">Hydrolase</keyword>
<keyword evidence="8" id="KW-1185">Reference proteome</keyword>
<keyword evidence="5 6" id="KW-0472">Membrane</keyword>
<evidence type="ECO:0000256" key="5">
    <source>
        <dbReference type="ARBA" id="ARBA00023136"/>
    </source>
</evidence>
<keyword evidence="2" id="KW-1003">Cell membrane</keyword>
<dbReference type="PANTHER" id="PTHR33931">
    <property type="entry name" value="HOLIN-LIKE PROTEIN CIDA-RELATED"/>
    <property type="match status" value="1"/>
</dbReference>
<comment type="caution">
    <text evidence="7">The sequence shown here is derived from an EMBL/GenBank/DDBJ whole genome shotgun (WGS) entry which is preliminary data.</text>
</comment>
<sequence>MIHALLVILSCQLVGEVLARLLPFPLPGPVIGMMTLLAGLALSKRLLALIRPAAQGVLAHLSLLFVPAGVGVIGHLAGLGGHAIGLLVATVVSTALAIAAGAWTFLLVARLTGQQGADGDD</sequence>
<dbReference type="OrthoDB" id="385012at2"/>
<organism evidence="7 8">
    <name type="scientific">Albidovulum inexpectatum</name>
    <dbReference type="NCBI Taxonomy" id="196587"/>
    <lineage>
        <taxon>Bacteria</taxon>
        <taxon>Pseudomonadati</taxon>
        <taxon>Pseudomonadota</taxon>
        <taxon>Alphaproteobacteria</taxon>
        <taxon>Rhodobacterales</taxon>
        <taxon>Paracoccaceae</taxon>
        <taxon>Albidovulum</taxon>
    </lineage>
</organism>
<dbReference type="GO" id="GO:0005886">
    <property type="term" value="C:plasma membrane"/>
    <property type="evidence" value="ECO:0007669"/>
    <property type="project" value="UniProtKB-SubCell"/>
</dbReference>
<feature type="transmembrane region" description="Helical" evidence="6">
    <location>
        <begin position="57"/>
        <end position="77"/>
    </location>
</feature>
<name>A0A2S5JLI0_9RHOB</name>
<dbReference type="RefSeq" id="WP_104068691.1">
    <property type="nucleotide sequence ID" value="NZ_PRDS01000001.1"/>
</dbReference>
<evidence type="ECO:0000256" key="4">
    <source>
        <dbReference type="ARBA" id="ARBA00022989"/>
    </source>
</evidence>
<evidence type="ECO:0000256" key="1">
    <source>
        <dbReference type="ARBA" id="ARBA00004651"/>
    </source>
</evidence>
<dbReference type="AlphaFoldDB" id="A0A2S5JLI0"/>
<protein>
    <submittedName>
        <fullName evidence="7">Putative effector of murein hydrolase LrgA (UPF0299 family)</fullName>
    </submittedName>
</protein>
<dbReference type="EMBL" id="PRDS01000001">
    <property type="protein sequence ID" value="PPB82095.1"/>
    <property type="molecule type" value="Genomic_DNA"/>
</dbReference>
<comment type="subcellular location">
    <subcellularLocation>
        <location evidence="1">Cell membrane</location>
        <topology evidence="1">Multi-pass membrane protein</topology>
    </subcellularLocation>
</comment>
<dbReference type="InterPro" id="IPR005538">
    <property type="entry name" value="LrgA/CidA"/>
</dbReference>
<evidence type="ECO:0000313" key="8">
    <source>
        <dbReference type="Proteomes" id="UP000239736"/>
    </source>
</evidence>
<feature type="transmembrane region" description="Helical" evidence="6">
    <location>
        <begin position="83"/>
        <end position="108"/>
    </location>
</feature>
<dbReference type="GO" id="GO:0016787">
    <property type="term" value="F:hydrolase activity"/>
    <property type="evidence" value="ECO:0007669"/>
    <property type="project" value="UniProtKB-KW"/>
</dbReference>
<keyword evidence="4 6" id="KW-1133">Transmembrane helix</keyword>
<evidence type="ECO:0000256" key="6">
    <source>
        <dbReference type="SAM" id="Phobius"/>
    </source>
</evidence>
<accession>A0A2S5JLI0</accession>
<dbReference type="Pfam" id="PF03788">
    <property type="entry name" value="LrgA"/>
    <property type="match status" value="1"/>
</dbReference>
<proteinExistence type="predicted"/>
<feature type="transmembrane region" description="Helical" evidence="6">
    <location>
        <begin position="29"/>
        <end position="50"/>
    </location>
</feature>
<gene>
    <name evidence="7" type="ORF">LV82_00015</name>
</gene>
<reference evidence="7 8" key="1">
    <citation type="submission" date="2018-01" db="EMBL/GenBank/DDBJ databases">
        <title>Genomic Encyclopedia of Archaeal and Bacterial Type Strains, Phase II (KMG-II): from individual species to whole genera.</title>
        <authorList>
            <person name="Goeker M."/>
        </authorList>
    </citation>
    <scope>NUCLEOTIDE SEQUENCE [LARGE SCALE GENOMIC DNA]</scope>
    <source>
        <strain evidence="7 8">DSM 12048</strain>
    </source>
</reference>
<evidence type="ECO:0000313" key="7">
    <source>
        <dbReference type="EMBL" id="PPB82095.1"/>
    </source>
</evidence>
<evidence type="ECO:0000256" key="3">
    <source>
        <dbReference type="ARBA" id="ARBA00022692"/>
    </source>
</evidence>
<keyword evidence="3 6" id="KW-0812">Transmembrane</keyword>
<dbReference type="Proteomes" id="UP000239736">
    <property type="component" value="Unassembled WGS sequence"/>
</dbReference>
<evidence type="ECO:0000256" key="2">
    <source>
        <dbReference type="ARBA" id="ARBA00022475"/>
    </source>
</evidence>
<dbReference type="PANTHER" id="PTHR33931:SF2">
    <property type="entry name" value="HOLIN-LIKE PROTEIN CIDA"/>
    <property type="match status" value="1"/>
</dbReference>